<evidence type="ECO:0000313" key="2">
    <source>
        <dbReference type="EMBL" id="UWM52741.1"/>
    </source>
</evidence>
<organism evidence="2 3">
    <name type="scientific">Salinirubellus salinus</name>
    <dbReference type="NCBI Taxonomy" id="1364945"/>
    <lineage>
        <taxon>Archaea</taxon>
        <taxon>Methanobacteriati</taxon>
        <taxon>Methanobacteriota</taxon>
        <taxon>Stenosarchaea group</taxon>
        <taxon>Halobacteria</taxon>
        <taxon>Halobacteriales</taxon>
        <taxon>Natronomonadaceae</taxon>
        <taxon>Salinirubellus</taxon>
    </lineage>
</organism>
<keyword evidence="3" id="KW-1185">Reference proteome</keyword>
<dbReference type="RefSeq" id="WP_260591736.1">
    <property type="nucleotide sequence ID" value="NZ_CP104003.1"/>
</dbReference>
<sequence length="130" mass="14362">MGSGPLIGIILLPLLMLVLHELTHVIAARLVSPVSVDLVSVVPLRLDLNFAETPSVWHTRFIALSPAIVGTFVLVCAVWSGLWAEVQRVEPYFLDHLLILDWIVYAHVSPADLRAGLRPKQALRSREVGQ</sequence>
<evidence type="ECO:0000256" key="1">
    <source>
        <dbReference type="SAM" id="Phobius"/>
    </source>
</evidence>
<keyword evidence="1" id="KW-0812">Transmembrane</keyword>
<feature type="transmembrane region" description="Helical" evidence="1">
    <location>
        <begin position="61"/>
        <end position="84"/>
    </location>
</feature>
<dbReference type="Proteomes" id="UP001057580">
    <property type="component" value="Chromosome"/>
</dbReference>
<dbReference type="EMBL" id="CP104003">
    <property type="protein sequence ID" value="UWM52741.1"/>
    <property type="molecule type" value="Genomic_DNA"/>
</dbReference>
<keyword evidence="1" id="KW-1133">Transmembrane helix</keyword>
<gene>
    <name evidence="2" type="ORF">N0B31_11320</name>
</gene>
<name>A0A9E7U6U3_9EURY</name>
<dbReference type="KEGG" id="ssai:N0B31_11320"/>
<proteinExistence type="predicted"/>
<protein>
    <submittedName>
        <fullName evidence="2">Uncharacterized protein</fullName>
    </submittedName>
</protein>
<dbReference type="GeneID" id="74943020"/>
<reference evidence="2" key="1">
    <citation type="submission" date="2022-09" db="EMBL/GenBank/DDBJ databases">
        <title>Diverse halophilic archaea isolated from saline environments.</title>
        <authorList>
            <person name="Cui H.-L."/>
        </authorList>
    </citation>
    <scope>NUCLEOTIDE SEQUENCE</scope>
    <source>
        <strain evidence="2">ZS-35-S2</strain>
    </source>
</reference>
<dbReference type="AlphaFoldDB" id="A0A9E7U6U3"/>
<evidence type="ECO:0000313" key="3">
    <source>
        <dbReference type="Proteomes" id="UP001057580"/>
    </source>
</evidence>
<keyword evidence="1" id="KW-0472">Membrane</keyword>
<accession>A0A9E7U6U3</accession>